<reference evidence="4" key="2">
    <citation type="journal article" date="2023" name="BMC Genomics">
        <title>Pest status, molecular evolution, and epigenetic factors derived from the genome assembly of Frankliniella fusca, a thysanopteran phytovirus vector.</title>
        <authorList>
            <person name="Catto M.A."/>
            <person name="Labadie P.E."/>
            <person name="Jacobson A.L."/>
            <person name="Kennedy G.G."/>
            <person name="Srinivasan R."/>
            <person name="Hunt B.G."/>
        </authorList>
    </citation>
    <scope>NUCLEOTIDE SEQUENCE</scope>
    <source>
        <strain evidence="4">PL_HMW_Pooled</strain>
    </source>
</reference>
<protein>
    <submittedName>
        <fullName evidence="4">Interference hedgehog</fullName>
    </submittedName>
</protein>
<feature type="compositionally biased region" description="Low complexity" evidence="1">
    <location>
        <begin position="442"/>
        <end position="457"/>
    </location>
</feature>
<feature type="domain" description="Fibronectin type-III" evidence="3">
    <location>
        <begin position="33"/>
        <end position="126"/>
    </location>
</feature>
<feature type="compositionally biased region" description="Basic and acidic residues" evidence="1">
    <location>
        <begin position="183"/>
        <end position="193"/>
    </location>
</feature>
<dbReference type="EMBL" id="JAHWGI010000294">
    <property type="protein sequence ID" value="KAK3912512.1"/>
    <property type="molecule type" value="Genomic_DNA"/>
</dbReference>
<organism evidence="4 5">
    <name type="scientific">Frankliniella fusca</name>
    <dbReference type="NCBI Taxonomy" id="407009"/>
    <lineage>
        <taxon>Eukaryota</taxon>
        <taxon>Metazoa</taxon>
        <taxon>Ecdysozoa</taxon>
        <taxon>Arthropoda</taxon>
        <taxon>Hexapoda</taxon>
        <taxon>Insecta</taxon>
        <taxon>Pterygota</taxon>
        <taxon>Neoptera</taxon>
        <taxon>Paraneoptera</taxon>
        <taxon>Thysanoptera</taxon>
        <taxon>Terebrantia</taxon>
        <taxon>Thripoidea</taxon>
        <taxon>Thripidae</taxon>
        <taxon>Frankliniella</taxon>
    </lineage>
</organism>
<dbReference type="PANTHER" id="PTHR23278">
    <property type="entry name" value="SIDESTEP PROTEIN"/>
    <property type="match status" value="1"/>
</dbReference>
<keyword evidence="2" id="KW-0812">Transmembrane</keyword>
<feature type="region of interest" description="Disordered" evidence="1">
    <location>
        <begin position="430"/>
        <end position="479"/>
    </location>
</feature>
<dbReference type="AlphaFoldDB" id="A0AAE1H0H8"/>
<dbReference type="CDD" id="cd00063">
    <property type="entry name" value="FN3"/>
    <property type="match status" value="1"/>
</dbReference>
<feature type="region of interest" description="Disordered" evidence="1">
    <location>
        <begin position="341"/>
        <end position="371"/>
    </location>
</feature>
<accession>A0AAE1H0H8</accession>
<proteinExistence type="predicted"/>
<dbReference type="PROSITE" id="PS50853">
    <property type="entry name" value="FN3"/>
    <property type="match status" value="1"/>
</dbReference>
<name>A0AAE1H0H8_9NEOP</name>
<evidence type="ECO:0000313" key="5">
    <source>
        <dbReference type="Proteomes" id="UP001219518"/>
    </source>
</evidence>
<dbReference type="InterPro" id="IPR036116">
    <property type="entry name" value="FN3_sf"/>
</dbReference>
<feature type="compositionally biased region" description="Pro residues" evidence="1">
    <location>
        <begin position="8"/>
        <end position="18"/>
    </location>
</feature>
<feature type="transmembrane region" description="Helical" evidence="2">
    <location>
        <begin position="150"/>
        <end position="170"/>
    </location>
</feature>
<sequence length="479" mass="49420">MCAFDSAQPPPHPPPPRGLPSAAVHNCVTGVGRPDSVINCSVANTSMTSFSVRCFEGFNGGLPQSFLLEVRDPVSQALRANVTSSWPAFQVDRLEAGASYQACVYSVNSKGRSDPVILQASTVRPAEKQLHPDKGEPRSAFRLTPLTSTLVGGVLALLVVAAVVCVSVRLRCCAAADKRRPRAKEAPEQDDKGSLPGAGSPHSAKLGDSSGGDGNTDSDEKNPDIIPQAGATNADSADHSDLVRRRQHVSTIETSGVTSPSRTLLQGVQQGYPGYCTLRNGMPPAMQGAMQGAMPLQDLGGHPKPKMKPVDMSAYSAGGGCPTLPRGGHWSSYGVRMMQGYPAPGGGPNGGSGPAGPGPGPGGHAGTGTLLLRHPHHQQGSYMGHPGHGHGLAGLGHGPGHTQTLPRHHGGIHHPLGGLHNMQLQGVVGNSLGAPHPPHGLHAVPVPQQPQPHGAAPSSDEDQPGVDTPLMVSKRESTV</sequence>
<dbReference type="Proteomes" id="UP001219518">
    <property type="component" value="Unassembled WGS sequence"/>
</dbReference>
<evidence type="ECO:0000313" key="4">
    <source>
        <dbReference type="EMBL" id="KAK3912512.1"/>
    </source>
</evidence>
<feature type="region of interest" description="Disordered" evidence="1">
    <location>
        <begin position="1"/>
        <end position="20"/>
    </location>
</feature>
<reference evidence="4" key="1">
    <citation type="submission" date="2021-07" db="EMBL/GenBank/DDBJ databases">
        <authorList>
            <person name="Catto M.A."/>
            <person name="Jacobson A."/>
            <person name="Kennedy G."/>
            <person name="Labadie P."/>
            <person name="Hunt B.G."/>
            <person name="Srinivasan R."/>
        </authorList>
    </citation>
    <scope>NUCLEOTIDE SEQUENCE</scope>
    <source>
        <strain evidence="4">PL_HMW_Pooled</strain>
        <tissue evidence="4">Head</tissue>
    </source>
</reference>
<keyword evidence="2" id="KW-0472">Membrane</keyword>
<evidence type="ECO:0000259" key="3">
    <source>
        <dbReference type="PROSITE" id="PS50853"/>
    </source>
</evidence>
<evidence type="ECO:0000256" key="1">
    <source>
        <dbReference type="SAM" id="MobiDB-lite"/>
    </source>
</evidence>
<feature type="region of interest" description="Disordered" evidence="1">
    <location>
        <begin position="177"/>
        <end position="243"/>
    </location>
</feature>
<dbReference type="InterPro" id="IPR003961">
    <property type="entry name" value="FN3_dom"/>
</dbReference>
<dbReference type="PANTHER" id="PTHR23278:SF19">
    <property type="entry name" value="OBSCURIN"/>
    <property type="match status" value="1"/>
</dbReference>
<gene>
    <name evidence="4" type="ORF">KUF71_022083</name>
</gene>
<comment type="caution">
    <text evidence="4">The sequence shown here is derived from an EMBL/GenBank/DDBJ whole genome shotgun (WGS) entry which is preliminary data.</text>
</comment>
<dbReference type="InterPro" id="IPR013783">
    <property type="entry name" value="Ig-like_fold"/>
</dbReference>
<feature type="compositionally biased region" description="Gly residues" evidence="1">
    <location>
        <begin position="343"/>
        <end position="366"/>
    </location>
</feature>
<keyword evidence="5" id="KW-1185">Reference proteome</keyword>
<evidence type="ECO:0000256" key="2">
    <source>
        <dbReference type="SAM" id="Phobius"/>
    </source>
</evidence>
<dbReference type="SUPFAM" id="SSF49265">
    <property type="entry name" value="Fibronectin type III"/>
    <property type="match status" value="1"/>
</dbReference>
<dbReference type="Gene3D" id="2.60.40.10">
    <property type="entry name" value="Immunoglobulins"/>
    <property type="match status" value="1"/>
</dbReference>
<keyword evidence="2" id="KW-1133">Transmembrane helix</keyword>